<dbReference type="GO" id="GO:0047936">
    <property type="term" value="F:glucose 1-dehydrogenase [NAD(P)+] activity"/>
    <property type="evidence" value="ECO:0007669"/>
    <property type="project" value="UniProtKB-EC"/>
</dbReference>
<dbReference type="Proteomes" id="UP000462055">
    <property type="component" value="Unassembled WGS sequence"/>
</dbReference>
<keyword evidence="2 3" id="KW-0560">Oxidoreductase</keyword>
<evidence type="ECO:0000313" key="4">
    <source>
        <dbReference type="Proteomes" id="UP000462055"/>
    </source>
</evidence>
<dbReference type="AlphaFoldDB" id="A0A6I4MKN3"/>
<dbReference type="EC" id="1.1.1.47" evidence="3"/>
<comment type="similarity">
    <text evidence="1">Belongs to the short-chain dehydrogenases/reductases (SDR) family.</text>
</comment>
<evidence type="ECO:0000313" key="3">
    <source>
        <dbReference type="EMBL" id="MWA03269.1"/>
    </source>
</evidence>
<reference evidence="3" key="1">
    <citation type="submission" date="2019-12" db="EMBL/GenBank/DDBJ databases">
        <title>Actinomadura physcomitrii sp. nov., a novel actinomycete isolated from moss [Physcomitrium sphaericum (Ludw) Fuernr].</title>
        <authorList>
            <person name="Zhuang X."/>
        </authorList>
    </citation>
    <scope>NUCLEOTIDE SEQUENCE [LARGE SCALE GENOMIC DNA]</scope>
    <source>
        <strain evidence="3">LD22</strain>
    </source>
</reference>
<dbReference type="SUPFAM" id="SSF51735">
    <property type="entry name" value="NAD(P)-binding Rossmann-fold domains"/>
    <property type="match status" value="1"/>
</dbReference>
<dbReference type="Pfam" id="PF13561">
    <property type="entry name" value="adh_short_C2"/>
    <property type="match status" value="1"/>
</dbReference>
<dbReference type="PANTHER" id="PTHR42760:SF133">
    <property type="entry name" value="3-OXOACYL-[ACYL-CARRIER-PROTEIN] REDUCTASE"/>
    <property type="match status" value="1"/>
</dbReference>
<keyword evidence="4" id="KW-1185">Reference proteome</keyword>
<comment type="caution">
    <text evidence="3">The sequence shown here is derived from an EMBL/GenBank/DDBJ whole genome shotgun (WGS) entry which is preliminary data.</text>
</comment>
<dbReference type="PRINTS" id="PR00081">
    <property type="entry name" value="GDHRDH"/>
</dbReference>
<dbReference type="EMBL" id="WBMS02000018">
    <property type="protein sequence ID" value="MWA03269.1"/>
    <property type="molecule type" value="Genomic_DNA"/>
</dbReference>
<accession>A0A6I4MKN3</accession>
<proteinExistence type="inferred from homology"/>
<dbReference type="InterPro" id="IPR002347">
    <property type="entry name" value="SDR_fam"/>
</dbReference>
<evidence type="ECO:0000256" key="2">
    <source>
        <dbReference type="ARBA" id="ARBA00023002"/>
    </source>
</evidence>
<dbReference type="PANTHER" id="PTHR42760">
    <property type="entry name" value="SHORT-CHAIN DEHYDROGENASES/REDUCTASES FAMILY MEMBER"/>
    <property type="match status" value="1"/>
</dbReference>
<dbReference type="RefSeq" id="WP_151595808.1">
    <property type="nucleotide sequence ID" value="NZ_WBMS02000018.1"/>
</dbReference>
<organism evidence="3 4">
    <name type="scientific">Actinomadura physcomitrii</name>
    <dbReference type="NCBI Taxonomy" id="2650748"/>
    <lineage>
        <taxon>Bacteria</taxon>
        <taxon>Bacillati</taxon>
        <taxon>Actinomycetota</taxon>
        <taxon>Actinomycetes</taxon>
        <taxon>Streptosporangiales</taxon>
        <taxon>Thermomonosporaceae</taxon>
        <taxon>Actinomadura</taxon>
    </lineage>
</organism>
<protein>
    <submittedName>
        <fullName evidence="3">Glucose 1-dehydrogenase</fullName>
        <ecNumber evidence="3">1.1.1.47</ecNumber>
    </submittedName>
</protein>
<dbReference type="PRINTS" id="PR00080">
    <property type="entry name" value="SDRFAMILY"/>
</dbReference>
<dbReference type="Gene3D" id="3.40.50.720">
    <property type="entry name" value="NAD(P)-binding Rossmann-like Domain"/>
    <property type="match status" value="1"/>
</dbReference>
<name>A0A6I4MKN3_9ACTN</name>
<dbReference type="InterPro" id="IPR036291">
    <property type="entry name" value="NAD(P)-bd_dom_sf"/>
</dbReference>
<sequence>MRLDGKTAVVTGAASGMGATEAELFAREGAHVFVCDIQESPGRELAERIASNGGRATFQRLDVAQDDSWAELVTSIESAGEGLHVLVNNAGIIVRDGLMAMTMADWDGILSVNLNGPMLGMRACAPLMRDSGGGSIVNIGSLSGMMGHPVAAYAASKWGLRGLSKSAALELADWRVRVNMIHPGLVHTPLIAGTAAYDAMRSMTPLDRAARPDEVAAVALFLASDDSSFLTGVDVPVDGGFEAVSAYRRVWQDLRERS</sequence>
<gene>
    <name evidence="3" type="ORF">F8568_023395</name>
</gene>
<dbReference type="NCBIfam" id="NF005559">
    <property type="entry name" value="PRK07231.1"/>
    <property type="match status" value="1"/>
</dbReference>
<evidence type="ECO:0000256" key="1">
    <source>
        <dbReference type="ARBA" id="ARBA00006484"/>
    </source>
</evidence>
<dbReference type="FunFam" id="3.40.50.720:FF:000084">
    <property type="entry name" value="Short-chain dehydrogenase reductase"/>
    <property type="match status" value="1"/>
</dbReference>